<reference evidence="9 10" key="1">
    <citation type="submission" date="2023-03" db="EMBL/GenBank/DDBJ databases">
        <title>Bacillus Genome Sequencing.</title>
        <authorList>
            <person name="Dunlap C."/>
        </authorList>
    </citation>
    <scope>NUCLEOTIDE SEQUENCE [LARGE SCALE GENOMIC DNA]</scope>
    <source>
        <strain evidence="9 10">B-59205</strain>
    </source>
</reference>
<protein>
    <submittedName>
        <fullName evidence="9">GerAB/ArcD/ProY family transporter</fullName>
    </submittedName>
</protein>
<evidence type="ECO:0000313" key="10">
    <source>
        <dbReference type="Proteomes" id="UP001344888"/>
    </source>
</evidence>
<gene>
    <name evidence="9" type="ORF">P9B03_01940</name>
</gene>
<feature type="transmembrane region" description="Helical" evidence="8">
    <location>
        <begin position="327"/>
        <end position="349"/>
    </location>
</feature>
<evidence type="ECO:0000313" key="9">
    <source>
        <dbReference type="EMBL" id="MEC1177231.1"/>
    </source>
</evidence>
<dbReference type="PANTHER" id="PTHR34975">
    <property type="entry name" value="SPORE GERMINATION PROTEIN A2"/>
    <property type="match status" value="1"/>
</dbReference>
<evidence type="ECO:0000256" key="5">
    <source>
        <dbReference type="ARBA" id="ARBA00022692"/>
    </source>
</evidence>
<comment type="subcellular location">
    <subcellularLocation>
        <location evidence="1">Membrane</location>
        <topology evidence="1">Multi-pass membrane protein</topology>
    </subcellularLocation>
</comment>
<evidence type="ECO:0000256" key="3">
    <source>
        <dbReference type="ARBA" id="ARBA00022448"/>
    </source>
</evidence>
<feature type="transmembrane region" description="Helical" evidence="8">
    <location>
        <begin position="261"/>
        <end position="285"/>
    </location>
</feature>
<keyword evidence="7 8" id="KW-0472">Membrane</keyword>
<dbReference type="EMBL" id="JARSFG010000003">
    <property type="protein sequence ID" value="MEC1177231.1"/>
    <property type="molecule type" value="Genomic_DNA"/>
</dbReference>
<organism evidence="9 10">
    <name type="scientific">Metasolibacillus meyeri</name>
    <dbReference type="NCBI Taxonomy" id="1071052"/>
    <lineage>
        <taxon>Bacteria</taxon>
        <taxon>Bacillati</taxon>
        <taxon>Bacillota</taxon>
        <taxon>Bacilli</taxon>
        <taxon>Bacillales</taxon>
        <taxon>Caryophanaceae</taxon>
        <taxon>Metasolibacillus</taxon>
    </lineage>
</organism>
<dbReference type="Pfam" id="PF03845">
    <property type="entry name" value="Spore_permease"/>
    <property type="match status" value="1"/>
</dbReference>
<dbReference type="RefSeq" id="WP_326121495.1">
    <property type="nucleotide sequence ID" value="NZ_JARSFG010000003.1"/>
</dbReference>
<feature type="transmembrane region" description="Helical" evidence="8">
    <location>
        <begin position="7"/>
        <end position="23"/>
    </location>
</feature>
<feature type="transmembrane region" description="Helical" evidence="8">
    <location>
        <begin position="75"/>
        <end position="96"/>
    </location>
</feature>
<evidence type="ECO:0000256" key="2">
    <source>
        <dbReference type="ARBA" id="ARBA00007998"/>
    </source>
</evidence>
<keyword evidence="3" id="KW-0813">Transport</keyword>
<dbReference type="InterPro" id="IPR004761">
    <property type="entry name" value="Spore_GerAB"/>
</dbReference>
<keyword evidence="4" id="KW-0309">Germination</keyword>
<name>A0AAW9NLA4_9BACL</name>
<dbReference type="GO" id="GO:0009847">
    <property type="term" value="P:spore germination"/>
    <property type="evidence" value="ECO:0007669"/>
    <property type="project" value="InterPro"/>
</dbReference>
<feature type="transmembrane region" description="Helical" evidence="8">
    <location>
        <begin position="35"/>
        <end position="54"/>
    </location>
</feature>
<dbReference type="AlphaFoldDB" id="A0AAW9NLA4"/>
<evidence type="ECO:0000256" key="8">
    <source>
        <dbReference type="SAM" id="Phobius"/>
    </source>
</evidence>
<sequence length="360" mass="41100">MTKQLQIVMVFIIVYLSFGYLLYPDLIYTLTDTTHWLVVLCQSLLHVALVCLYIQGLKYFPNSTVTDIYLKMGKWAAIVVLLPFVVNLIGLMTFSLRMHTEAIRAIFLPRTPYWAILLLLMSIAFYVALKGFSAILRSAIFILFIILFISLMNTLSSFINYDVYNIAQDKDFSLAFLSDKRFLYLLGFSSFLFLGFISRNTTLTSKPFIIASIATTIISLSFVYAPLFIFGQETVVTMTNPLLEARDSVNLGWFVFNRQTMLFGIALIGLVIIANAVMLSMMGQILHNLLLKQRIKASYWMTIIMTISFIIAFWIPNQALAKKYFMWSTGAQATFMIIIPFTIFIYGFFTRKGVVKNAKS</sequence>
<evidence type="ECO:0000256" key="1">
    <source>
        <dbReference type="ARBA" id="ARBA00004141"/>
    </source>
</evidence>
<dbReference type="PANTHER" id="PTHR34975:SF2">
    <property type="entry name" value="SPORE GERMINATION PROTEIN A2"/>
    <property type="match status" value="1"/>
</dbReference>
<comment type="similarity">
    <text evidence="2">Belongs to the amino acid-polyamine-organocation (APC) superfamily. Spore germination protein (SGP) (TC 2.A.3.9) family.</text>
</comment>
<keyword evidence="6 8" id="KW-1133">Transmembrane helix</keyword>
<feature type="transmembrane region" description="Helical" evidence="8">
    <location>
        <begin position="297"/>
        <end position="315"/>
    </location>
</feature>
<feature type="transmembrane region" description="Helical" evidence="8">
    <location>
        <begin position="209"/>
        <end position="230"/>
    </location>
</feature>
<feature type="transmembrane region" description="Helical" evidence="8">
    <location>
        <begin position="141"/>
        <end position="161"/>
    </location>
</feature>
<dbReference type="Proteomes" id="UP001344888">
    <property type="component" value="Unassembled WGS sequence"/>
</dbReference>
<accession>A0AAW9NLA4</accession>
<keyword evidence="5 8" id="KW-0812">Transmembrane</keyword>
<evidence type="ECO:0000256" key="4">
    <source>
        <dbReference type="ARBA" id="ARBA00022544"/>
    </source>
</evidence>
<comment type="caution">
    <text evidence="9">The sequence shown here is derived from an EMBL/GenBank/DDBJ whole genome shotgun (WGS) entry which is preliminary data.</text>
</comment>
<feature type="transmembrane region" description="Helical" evidence="8">
    <location>
        <begin position="111"/>
        <end position="129"/>
    </location>
</feature>
<feature type="transmembrane region" description="Helical" evidence="8">
    <location>
        <begin position="181"/>
        <end position="197"/>
    </location>
</feature>
<keyword evidence="10" id="KW-1185">Reference proteome</keyword>
<proteinExistence type="inferred from homology"/>
<dbReference type="GO" id="GO:0016020">
    <property type="term" value="C:membrane"/>
    <property type="evidence" value="ECO:0007669"/>
    <property type="project" value="UniProtKB-SubCell"/>
</dbReference>
<evidence type="ECO:0000256" key="7">
    <source>
        <dbReference type="ARBA" id="ARBA00023136"/>
    </source>
</evidence>
<evidence type="ECO:0000256" key="6">
    <source>
        <dbReference type="ARBA" id="ARBA00022989"/>
    </source>
</evidence>